<proteinExistence type="predicted"/>
<reference evidence="3" key="1">
    <citation type="submission" date="2016-11" db="UniProtKB">
        <authorList>
            <consortium name="WormBaseParasite"/>
        </authorList>
    </citation>
    <scope>IDENTIFICATION</scope>
</reference>
<evidence type="ECO:0000256" key="1">
    <source>
        <dbReference type="SAM" id="MobiDB-lite"/>
    </source>
</evidence>
<dbReference type="Proteomes" id="UP000095287">
    <property type="component" value="Unplaced"/>
</dbReference>
<keyword evidence="2" id="KW-1185">Reference proteome</keyword>
<evidence type="ECO:0000313" key="3">
    <source>
        <dbReference type="WBParaSite" id="L893_g18778.t1"/>
    </source>
</evidence>
<dbReference type="WBParaSite" id="L893_g18778.t1">
    <property type="protein sequence ID" value="L893_g18778.t1"/>
    <property type="gene ID" value="L893_g18778"/>
</dbReference>
<feature type="region of interest" description="Disordered" evidence="1">
    <location>
        <begin position="1"/>
        <end position="28"/>
    </location>
</feature>
<feature type="compositionally biased region" description="Basic residues" evidence="1">
    <location>
        <begin position="1"/>
        <end position="15"/>
    </location>
</feature>
<sequence length="68" mass="7663">MWTQHITRKAPKKKKDIGDRAEESGGESGRCYLTVNRSILSDWDLVYCSGSEREIGETPLSLNTKDGF</sequence>
<evidence type="ECO:0000313" key="2">
    <source>
        <dbReference type="Proteomes" id="UP000095287"/>
    </source>
</evidence>
<dbReference type="AlphaFoldDB" id="A0A1I7YQG1"/>
<organism evidence="2 3">
    <name type="scientific">Steinernema glaseri</name>
    <dbReference type="NCBI Taxonomy" id="37863"/>
    <lineage>
        <taxon>Eukaryota</taxon>
        <taxon>Metazoa</taxon>
        <taxon>Ecdysozoa</taxon>
        <taxon>Nematoda</taxon>
        <taxon>Chromadorea</taxon>
        <taxon>Rhabditida</taxon>
        <taxon>Tylenchina</taxon>
        <taxon>Panagrolaimomorpha</taxon>
        <taxon>Strongyloidoidea</taxon>
        <taxon>Steinernematidae</taxon>
        <taxon>Steinernema</taxon>
    </lineage>
</organism>
<accession>A0A1I7YQG1</accession>
<name>A0A1I7YQG1_9BILA</name>
<protein>
    <submittedName>
        <fullName evidence="3">Uncharacterized protein</fullName>
    </submittedName>
</protein>